<dbReference type="PANTHER" id="PTHR45651:SF68">
    <property type="entry name" value="ION TRANSPORT DOMAIN-CONTAINING PROTEIN"/>
    <property type="match status" value="1"/>
</dbReference>
<dbReference type="PANTHER" id="PTHR45651">
    <property type="entry name" value="CYCLIC NUCLEOTIDE-GATED ION CHANNEL 15-RELATED-RELATED"/>
    <property type="match status" value="1"/>
</dbReference>
<keyword evidence="2" id="KW-0812">Transmembrane</keyword>
<reference evidence="4 5" key="1">
    <citation type="journal article" date="2016" name="G3 (Bethesda)">
        <title>First Draft Assembly and Annotation of the Genome of a California Endemic Oak Quercus lobata Nee (Fagaceae).</title>
        <authorList>
            <person name="Sork V.L."/>
            <person name="Fitz-Gibbon S.T."/>
            <person name="Puiu D."/>
            <person name="Crepeau M."/>
            <person name="Gugger P.F."/>
            <person name="Sherman R."/>
            <person name="Stevens K."/>
            <person name="Langley C.H."/>
            <person name="Pellegrini M."/>
            <person name="Salzberg S.L."/>
        </authorList>
    </citation>
    <scope>NUCLEOTIDE SEQUENCE [LARGE SCALE GENOMIC DNA]</scope>
    <source>
        <strain evidence="4 5">cv. SW786</strain>
    </source>
</reference>
<name>A0A7N2MXS3_QUELO</name>
<feature type="transmembrane region" description="Helical" evidence="2">
    <location>
        <begin position="204"/>
        <end position="225"/>
    </location>
</feature>
<dbReference type="EnsemblPlants" id="QL11p006753:mrna">
    <property type="protein sequence ID" value="QL11p006753:mrna"/>
    <property type="gene ID" value="QL11p006753"/>
</dbReference>
<evidence type="ECO:0000256" key="2">
    <source>
        <dbReference type="SAM" id="Phobius"/>
    </source>
</evidence>
<feature type="signal peptide" evidence="3">
    <location>
        <begin position="1"/>
        <end position="31"/>
    </location>
</feature>
<keyword evidence="1" id="KW-0406">Ion transport</keyword>
<dbReference type="Gramene" id="QL11p006753:mrna">
    <property type="protein sequence ID" value="QL11p006753:mrna"/>
    <property type="gene ID" value="QL11p006753"/>
</dbReference>
<evidence type="ECO:0000313" key="5">
    <source>
        <dbReference type="Proteomes" id="UP000594261"/>
    </source>
</evidence>
<organism evidence="4 5">
    <name type="scientific">Quercus lobata</name>
    <name type="common">Valley oak</name>
    <dbReference type="NCBI Taxonomy" id="97700"/>
    <lineage>
        <taxon>Eukaryota</taxon>
        <taxon>Viridiplantae</taxon>
        <taxon>Streptophyta</taxon>
        <taxon>Embryophyta</taxon>
        <taxon>Tracheophyta</taxon>
        <taxon>Spermatophyta</taxon>
        <taxon>Magnoliopsida</taxon>
        <taxon>eudicotyledons</taxon>
        <taxon>Gunneridae</taxon>
        <taxon>Pentapetalae</taxon>
        <taxon>rosids</taxon>
        <taxon>fabids</taxon>
        <taxon>Fagales</taxon>
        <taxon>Fagaceae</taxon>
        <taxon>Quercus</taxon>
    </lineage>
</organism>
<evidence type="ECO:0000313" key="4">
    <source>
        <dbReference type="EnsemblPlants" id="QL11p006753:mrna"/>
    </source>
</evidence>
<reference evidence="4" key="2">
    <citation type="submission" date="2021-01" db="UniProtKB">
        <authorList>
            <consortium name="EnsemblPlants"/>
        </authorList>
    </citation>
    <scope>IDENTIFICATION</scope>
</reference>
<keyword evidence="5" id="KW-1185">Reference proteome</keyword>
<feature type="transmembrane region" description="Helical" evidence="2">
    <location>
        <begin position="246"/>
        <end position="263"/>
    </location>
</feature>
<evidence type="ECO:0000256" key="3">
    <source>
        <dbReference type="SAM" id="SignalP"/>
    </source>
</evidence>
<keyword evidence="1" id="KW-0813">Transport</keyword>
<keyword evidence="3" id="KW-0732">Signal</keyword>
<evidence type="ECO:0000256" key="1">
    <source>
        <dbReference type="ARBA" id="ARBA00023303"/>
    </source>
</evidence>
<protein>
    <submittedName>
        <fullName evidence="4">Uncharacterized protein</fullName>
    </submittedName>
</protein>
<keyword evidence="2" id="KW-1133">Transmembrane helix</keyword>
<dbReference type="GO" id="GO:0016020">
    <property type="term" value="C:membrane"/>
    <property type="evidence" value="ECO:0007669"/>
    <property type="project" value="UniProtKB-SubCell"/>
</dbReference>
<dbReference type="GO" id="GO:0034220">
    <property type="term" value="P:monoatomic ion transmembrane transport"/>
    <property type="evidence" value="ECO:0007669"/>
    <property type="project" value="UniProtKB-KW"/>
</dbReference>
<proteinExistence type="predicted"/>
<dbReference type="Proteomes" id="UP000594261">
    <property type="component" value="Chromosome 11"/>
</dbReference>
<keyword evidence="1" id="KW-0407">Ion channel</keyword>
<keyword evidence="2" id="KW-0472">Membrane</keyword>
<dbReference type="EMBL" id="LRBV02000011">
    <property type="status" value="NOT_ANNOTATED_CDS"/>
    <property type="molecule type" value="Genomic_DNA"/>
</dbReference>
<dbReference type="InParanoid" id="A0A7N2MXS3"/>
<dbReference type="AlphaFoldDB" id="A0A7N2MXS3"/>
<feature type="chain" id="PRO_5029908157" evidence="3">
    <location>
        <begin position="32"/>
        <end position="437"/>
    </location>
</feature>
<sequence>MLESEDHTRPWFCPKLVIFLLSSWFPQRLESEDHTRPWFCLKLAVFLLSSWFPQRLESKDHTRPWFCPKLAVFLLSSWFPQRLEFEDHTRPWFCPKLAVFLLSSWFPQRLESEDHTRSWFCPKLVVFLLSNWFPQRLESEDHTRPWFCPKLACPVNPYLEWSGVVGKVKGHGLEYGLVRYRVLYYDVLMSYILSEMRRTEYTNYATILNAVILIQYVPRVLQIYLSLKKLDKHKNIPIPIRGSFNFFLYILAGYVFGAFWYFFSTQRLTYCWRKACLHHGECVQGSFNCDHSFGNLSVSHDFCSTDSKNTRTFDFGIFLEARRSGILGSTDFPKKLIYTAWWGLRNLRLVSQTLIHYSLPAVLLVQTSKQVYMQRSASNNVISENDKKLEFDAAVEIILKELGQYKQRVAQNLELTAESPQTICFSSDGVATCLDSE</sequence>
<accession>A0A7N2MXS3</accession>